<dbReference type="PROSITE" id="PS51918">
    <property type="entry name" value="RADICAL_SAM"/>
    <property type="match status" value="1"/>
</dbReference>
<dbReference type="PANTHER" id="PTHR43432">
    <property type="entry name" value="SLR0285 PROTEIN"/>
    <property type="match status" value="1"/>
</dbReference>
<accession>A0A9J7AN27</accession>
<dbReference type="CDD" id="cd01335">
    <property type="entry name" value="Radical_SAM"/>
    <property type="match status" value="1"/>
</dbReference>
<keyword evidence="3" id="KW-0411">Iron-sulfur</keyword>
<dbReference type="InterPro" id="IPR058240">
    <property type="entry name" value="rSAM_sf"/>
</dbReference>
<dbReference type="KEGG" id="naci:NUH88_11155"/>
<evidence type="ECO:0000256" key="4">
    <source>
        <dbReference type="SAM" id="MobiDB-lite"/>
    </source>
</evidence>
<dbReference type="GO" id="GO:0046872">
    <property type="term" value="F:metal ion binding"/>
    <property type="evidence" value="ECO:0007669"/>
    <property type="project" value="UniProtKB-KW"/>
</dbReference>
<dbReference type="Proteomes" id="UP001060336">
    <property type="component" value="Chromosome"/>
</dbReference>
<evidence type="ECO:0000256" key="1">
    <source>
        <dbReference type="ARBA" id="ARBA00022723"/>
    </source>
</evidence>
<evidence type="ECO:0000256" key="2">
    <source>
        <dbReference type="ARBA" id="ARBA00023004"/>
    </source>
</evidence>
<dbReference type="SFLD" id="SFLDS00029">
    <property type="entry name" value="Radical_SAM"/>
    <property type="match status" value="1"/>
</dbReference>
<evidence type="ECO:0000259" key="5">
    <source>
        <dbReference type="PROSITE" id="PS51918"/>
    </source>
</evidence>
<feature type="region of interest" description="Disordered" evidence="4">
    <location>
        <begin position="38"/>
        <end position="57"/>
    </location>
</feature>
<dbReference type="SUPFAM" id="SSF102114">
    <property type="entry name" value="Radical SAM enzymes"/>
    <property type="match status" value="1"/>
</dbReference>
<keyword evidence="7" id="KW-1185">Reference proteome</keyword>
<gene>
    <name evidence="6" type="ORF">NUH88_11155</name>
</gene>
<protein>
    <submittedName>
        <fullName evidence="6">PA0069 family radical SAM protein</fullName>
    </submittedName>
</protein>
<dbReference type="Pfam" id="PF04055">
    <property type="entry name" value="Radical_SAM"/>
    <property type="match status" value="1"/>
</dbReference>
<dbReference type="InterPro" id="IPR007197">
    <property type="entry name" value="rSAM"/>
</dbReference>
<dbReference type="GO" id="GO:0003824">
    <property type="term" value="F:catalytic activity"/>
    <property type="evidence" value="ECO:0007669"/>
    <property type="project" value="InterPro"/>
</dbReference>
<evidence type="ECO:0000256" key="3">
    <source>
        <dbReference type="ARBA" id="ARBA00023014"/>
    </source>
</evidence>
<dbReference type="SFLD" id="SFLDG01084">
    <property type="entry name" value="Uncharacterised_Radical_SAM_Su"/>
    <property type="match status" value="1"/>
</dbReference>
<dbReference type="RefSeq" id="WP_257766486.1">
    <property type="nucleotide sequence ID" value="NZ_CP102480.1"/>
</dbReference>
<dbReference type="EMBL" id="CP102480">
    <property type="protein sequence ID" value="UUX47977.1"/>
    <property type="molecule type" value="Genomic_DNA"/>
</dbReference>
<evidence type="ECO:0000313" key="6">
    <source>
        <dbReference type="EMBL" id="UUX47977.1"/>
    </source>
</evidence>
<organism evidence="6 7">
    <name type="scientific">Nisaea acidiphila</name>
    <dbReference type="NCBI Taxonomy" id="1862145"/>
    <lineage>
        <taxon>Bacteria</taxon>
        <taxon>Pseudomonadati</taxon>
        <taxon>Pseudomonadota</taxon>
        <taxon>Alphaproteobacteria</taxon>
        <taxon>Rhodospirillales</taxon>
        <taxon>Thalassobaculaceae</taxon>
        <taxon>Nisaea</taxon>
    </lineage>
</organism>
<evidence type="ECO:0000313" key="7">
    <source>
        <dbReference type="Proteomes" id="UP001060336"/>
    </source>
</evidence>
<dbReference type="InterPro" id="IPR040086">
    <property type="entry name" value="MJ0683-like"/>
</dbReference>
<sequence length="373" mass="41520">MPDAADPEILFRTPLKGRGAVTNQTGRFERERRERVIGAWPGDNPFQGSAGDWDKEARPKTEVSVDASRTVIARNQSPDVPFDRSINPYRGCEHGCIYCFARPTHAYLGYSPGLDFETRLLAKPDAAGLLDAALRKPGYRPEVMALGTNTDPYQPIEKERGITREILQVLSEFGHPLSIVTKSALVTRDIDILAPMAARGLASVAISITTLDRDLARIMEPRAATPSRRLDAVHALRSEGVPVHMLAAPIIPAINDGEIEALVEASAEAGARGMGHILLRLPLEIKELFLEWLEEHFPDRAERVYSLIRQTRDGALYRAEWGERMRGTGPYAALIHRRFEVAKKRLGLASKFPPLRTDRFRVPPRKGDQLSLL</sequence>
<name>A0A9J7AN27_9PROT</name>
<dbReference type="Gene3D" id="3.80.30.30">
    <property type="match status" value="1"/>
</dbReference>
<dbReference type="InterPro" id="IPR006638">
    <property type="entry name" value="Elp3/MiaA/NifB-like_rSAM"/>
</dbReference>
<dbReference type="NCBIfam" id="NF033668">
    <property type="entry name" value="rSAM_PA0069"/>
    <property type="match status" value="1"/>
</dbReference>
<dbReference type="SMART" id="SM00729">
    <property type="entry name" value="Elp3"/>
    <property type="match status" value="1"/>
</dbReference>
<keyword evidence="2" id="KW-0408">Iron</keyword>
<dbReference type="GO" id="GO:0051536">
    <property type="term" value="F:iron-sulfur cluster binding"/>
    <property type="evidence" value="ECO:0007669"/>
    <property type="project" value="UniProtKB-KW"/>
</dbReference>
<reference evidence="6" key="1">
    <citation type="submission" date="2022-08" db="EMBL/GenBank/DDBJ databases">
        <title>Nisaea acidiphila sp. nov., isolated from a marine algal debris and emended description of the genus Nisaea Urios et al. 2008.</title>
        <authorList>
            <person name="Kwon K."/>
        </authorList>
    </citation>
    <scope>NUCLEOTIDE SEQUENCE</scope>
    <source>
        <strain evidence="6">MEBiC11861</strain>
    </source>
</reference>
<feature type="domain" description="Radical SAM core" evidence="5">
    <location>
        <begin position="78"/>
        <end position="323"/>
    </location>
</feature>
<dbReference type="PANTHER" id="PTHR43432:SF3">
    <property type="entry name" value="SLR0285 PROTEIN"/>
    <property type="match status" value="1"/>
</dbReference>
<proteinExistence type="predicted"/>
<dbReference type="AlphaFoldDB" id="A0A9J7AN27"/>
<keyword evidence="1" id="KW-0479">Metal-binding</keyword>